<dbReference type="PANTHER" id="PTHR21325:SF31">
    <property type="entry name" value="GH22081P-RELATED"/>
    <property type="match status" value="1"/>
</dbReference>
<dbReference type="STRING" id="34720.A0A151K3K0"/>
<comment type="caution">
    <text evidence="1">The sequence shown here is derived from an EMBL/GenBank/DDBJ whole genome shotgun (WGS) entry which is preliminary data.</text>
</comment>
<organism evidence="1 2">
    <name type="scientific">Trachymyrmex septentrionalis</name>
    <dbReference type="NCBI Taxonomy" id="34720"/>
    <lineage>
        <taxon>Eukaryota</taxon>
        <taxon>Metazoa</taxon>
        <taxon>Ecdysozoa</taxon>
        <taxon>Arthropoda</taxon>
        <taxon>Hexapoda</taxon>
        <taxon>Insecta</taxon>
        <taxon>Pterygota</taxon>
        <taxon>Neoptera</taxon>
        <taxon>Endopterygota</taxon>
        <taxon>Hymenoptera</taxon>
        <taxon>Apocrita</taxon>
        <taxon>Aculeata</taxon>
        <taxon>Formicoidea</taxon>
        <taxon>Formicidae</taxon>
        <taxon>Myrmicinae</taxon>
        <taxon>Trachymyrmex</taxon>
    </lineage>
</organism>
<sequence>MEEKYLQIARQRNKMQKRIPNYVPFPCNVTDSRSPEVPESVHKLRPGDIDVIAAMGDSLTAGAGIFADNVLQVAIENRGVTAAGGGQGTWREYLTLPNIIKVN</sequence>
<dbReference type="GO" id="GO:0006644">
    <property type="term" value="P:phospholipid metabolic process"/>
    <property type="evidence" value="ECO:0007669"/>
    <property type="project" value="TreeGrafter"/>
</dbReference>
<accession>A0A151K3K0</accession>
<dbReference type="PANTHER" id="PTHR21325">
    <property type="entry name" value="PHOSPHOLIPASE B, PLB1"/>
    <property type="match status" value="1"/>
</dbReference>
<proteinExistence type="predicted"/>
<dbReference type="InterPro" id="IPR038885">
    <property type="entry name" value="PLB1"/>
</dbReference>
<name>A0A151K3K0_9HYME</name>
<dbReference type="Proteomes" id="UP000078541">
    <property type="component" value="Unassembled WGS sequence"/>
</dbReference>
<dbReference type="InterPro" id="IPR008265">
    <property type="entry name" value="Lipase_GDSL_AS"/>
</dbReference>
<dbReference type="PROSITE" id="PS01098">
    <property type="entry name" value="LIPASE_GDSL_SER"/>
    <property type="match status" value="1"/>
</dbReference>
<evidence type="ECO:0000313" key="2">
    <source>
        <dbReference type="Proteomes" id="UP000078541"/>
    </source>
</evidence>
<reference evidence="1 2" key="1">
    <citation type="submission" date="2016-03" db="EMBL/GenBank/DDBJ databases">
        <title>Trachymyrmex septentrionalis WGS genome.</title>
        <authorList>
            <person name="Nygaard S."/>
            <person name="Hu H."/>
            <person name="Boomsma J."/>
            <person name="Zhang G."/>
        </authorList>
    </citation>
    <scope>NUCLEOTIDE SEQUENCE [LARGE SCALE GENOMIC DNA]</scope>
    <source>
        <strain evidence="1">Tsep2-gDNA-1</strain>
        <tissue evidence="1">Whole body</tissue>
    </source>
</reference>
<keyword evidence="2" id="KW-1185">Reference proteome</keyword>
<dbReference type="AlphaFoldDB" id="A0A151K3K0"/>
<gene>
    <name evidence="1" type="ORF">ALC56_00076</name>
</gene>
<dbReference type="GO" id="GO:0004620">
    <property type="term" value="F:phospholipase activity"/>
    <property type="evidence" value="ECO:0007669"/>
    <property type="project" value="InterPro"/>
</dbReference>
<evidence type="ECO:0000313" key="1">
    <source>
        <dbReference type="EMBL" id="KYN50699.1"/>
    </source>
</evidence>
<dbReference type="SUPFAM" id="SSF52266">
    <property type="entry name" value="SGNH hydrolase"/>
    <property type="match status" value="1"/>
</dbReference>
<dbReference type="EMBL" id="LKEZ01003695">
    <property type="protein sequence ID" value="KYN50699.1"/>
    <property type="molecule type" value="Genomic_DNA"/>
</dbReference>
<protein>
    <submittedName>
        <fullName evidence="1">Phospholipase B1, membrane-associated</fullName>
    </submittedName>
</protein>